<sequence length="71" mass="7872">MEYRLTPLRSPVARSPTRLSLMGGLVSKSVCFAAGGYAGAYAAQNYEIPKIPAPQEVYKAVEEYLQKYKKD</sequence>
<reference evidence="1 2" key="2">
    <citation type="journal article" date="2019" name="G3 (Bethesda)">
        <title>Hybrid Assembly of the Genome of the Entomopathogenic Nematode Steinernema carpocapsae Identifies the X-Chromosome.</title>
        <authorList>
            <person name="Serra L."/>
            <person name="Macchietto M."/>
            <person name="Macias-Munoz A."/>
            <person name="McGill C.J."/>
            <person name="Rodriguez I.M."/>
            <person name="Rodriguez B."/>
            <person name="Murad R."/>
            <person name="Mortazavi A."/>
        </authorList>
    </citation>
    <scope>NUCLEOTIDE SEQUENCE [LARGE SCALE GENOMIC DNA]</scope>
    <source>
        <strain evidence="1 2">ALL</strain>
    </source>
</reference>
<dbReference type="AlphaFoldDB" id="A0A4U5N4F3"/>
<organism evidence="1 2">
    <name type="scientific">Steinernema carpocapsae</name>
    <name type="common">Entomopathogenic nematode</name>
    <dbReference type="NCBI Taxonomy" id="34508"/>
    <lineage>
        <taxon>Eukaryota</taxon>
        <taxon>Metazoa</taxon>
        <taxon>Ecdysozoa</taxon>
        <taxon>Nematoda</taxon>
        <taxon>Chromadorea</taxon>
        <taxon>Rhabditida</taxon>
        <taxon>Tylenchina</taxon>
        <taxon>Panagrolaimomorpha</taxon>
        <taxon>Strongyloidoidea</taxon>
        <taxon>Steinernematidae</taxon>
        <taxon>Steinernema</taxon>
    </lineage>
</organism>
<evidence type="ECO:0000313" key="1">
    <source>
        <dbReference type="EMBL" id="TKR77082.1"/>
    </source>
</evidence>
<protein>
    <submittedName>
        <fullName evidence="1">Uncharacterized protein</fullName>
    </submittedName>
</protein>
<comment type="caution">
    <text evidence="1">The sequence shown here is derived from an EMBL/GenBank/DDBJ whole genome shotgun (WGS) entry which is preliminary data.</text>
</comment>
<dbReference type="InterPro" id="IPR027854">
    <property type="entry name" value="STMP1"/>
</dbReference>
<dbReference type="OrthoDB" id="6347891at2759"/>
<dbReference type="Proteomes" id="UP000298663">
    <property type="component" value="Unassembled WGS sequence"/>
</dbReference>
<accession>A0A4U5N4F3</accession>
<evidence type="ECO:0000313" key="2">
    <source>
        <dbReference type="Proteomes" id="UP000298663"/>
    </source>
</evidence>
<gene>
    <name evidence="1" type="ORF">L596_018121</name>
</gene>
<name>A0A4U5N4F3_STECR</name>
<dbReference type="Pfam" id="PF15054">
    <property type="entry name" value="DUF4535"/>
    <property type="match status" value="1"/>
</dbReference>
<reference evidence="1 2" key="1">
    <citation type="journal article" date="2015" name="Genome Biol.">
        <title>Comparative genomics of Steinernema reveals deeply conserved gene regulatory networks.</title>
        <authorList>
            <person name="Dillman A.R."/>
            <person name="Macchietto M."/>
            <person name="Porter C.F."/>
            <person name="Rogers A."/>
            <person name="Williams B."/>
            <person name="Antoshechkin I."/>
            <person name="Lee M.M."/>
            <person name="Goodwin Z."/>
            <person name="Lu X."/>
            <person name="Lewis E.E."/>
            <person name="Goodrich-Blair H."/>
            <person name="Stock S.P."/>
            <person name="Adams B.J."/>
            <person name="Sternberg P.W."/>
            <person name="Mortazavi A."/>
        </authorList>
    </citation>
    <scope>NUCLEOTIDE SEQUENCE [LARGE SCALE GENOMIC DNA]</scope>
    <source>
        <strain evidence="1 2">ALL</strain>
    </source>
</reference>
<keyword evidence="2" id="KW-1185">Reference proteome</keyword>
<proteinExistence type="predicted"/>
<dbReference type="EMBL" id="AZBU02000005">
    <property type="protein sequence ID" value="TKR77082.1"/>
    <property type="molecule type" value="Genomic_DNA"/>
</dbReference>